<dbReference type="Proteomes" id="UP000615593">
    <property type="component" value="Unassembled WGS sequence"/>
</dbReference>
<evidence type="ECO:0000313" key="4">
    <source>
        <dbReference type="EMBL" id="GGZ60804.1"/>
    </source>
</evidence>
<organism evidence="4 5">
    <name type="scientific">Mesonia mobilis</name>
    <dbReference type="NCBI Taxonomy" id="369791"/>
    <lineage>
        <taxon>Bacteria</taxon>
        <taxon>Pseudomonadati</taxon>
        <taxon>Bacteroidota</taxon>
        <taxon>Flavobacteriia</taxon>
        <taxon>Flavobacteriales</taxon>
        <taxon>Flavobacteriaceae</taxon>
        <taxon>Mesonia</taxon>
    </lineage>
</organism>
<evidence type="ECO:0000256" key="3">
    <source>
        <dbReference type="ARBA" id="ARBA00023163"/>
    </source>
</evidence>
<dbReference type="Gene3D" id="1.10.10.10">
    <property type="entry name" value="Winged helix-like DNA-binding domain superfamily/Winged helix DNA-binding domain"/>
    <property type="match status" value="1"/>
</dbReference>
<dbReference type="InterPro" id="IPR052362">
    <property type="entry name" value="HTH-GbsR_regulator"/>
</dbReference>
<evidence type="ECO:0000313" key="5">
    <source>
        <dbReference type="Proteomes" id="UP000615593"/>
    </source>
</evidence>
<gene>
    <name evidence="4" type="ORF">GCM10008088_23020</name>
</gene>
<reference evidence="5" key="1">
    <citation type="journal article" date="2019" name="Int. J. Syst. Evol. Microbiol.">
        <title>The Global Catalogue of Microorganisms (GCM) 10K type strain sequencing project: providing services to taxonomists for standard genome sequencing and annotation.</title>
        <authorList>
            <consortium name="The Broad Institute Genomics Platform"/>
            <consortium name="The Broad Institute Genome Sequencing Center for Infectious Disease"/>
            <person name="Wu L."/>
            <person name="Ma J."/>
        </authorList>
    </citation>
    <scope>NUCLEOTIDE SEQUENCE [LARGE SCALE GENOMIC DNA]</scope>
    <source>
        <strain evidence="5">KCTC 12708</strain>
    </source>
</reference>
<dbReference type="SUPFAM" id="SSF46785">
    <property type="entry name" value="Winged helix' DNA-binding domain"/>
    <property type="match status" value="1"/>
</dbReference>
<keyword evidence="2" id="KW-0238">DNA-binding</keyword>
<name>A0ABQ3BXP3_9FLAO</name>
<accession>A0ABQ3BXP3</accession>
<comment type="caution">
    <text evidence="4">The sequence shown here is derived from an EMBL/GenBank/DDBJ whole genome shotgun (WGS) entry which is preliminary data.</text>
</comment>
<keyword evidence="5" id="KW-1185">Reference proteome</keyword>
<evidence type="ECO:0008006" key="6">
    <source>
        <dbReference type="Google" id="ProtNLM"/>
    </source>
</evidence>
<sequence>MVCSEYKKKLIEEIGLHFEQTHQISPLAARIYAIMILSPYDGHTFDEILEITQASKSSVSTQLNLLVQLKKVEYFTKPGDRKRYFRASKKYLVNTLEEHVQTINQEIKMVNKIAEFNAEFNKHKYEEHGQFSILFKEYLINQKKNMMDTIEKMSKLTEK</sequence>
<protein>
    <recommendedName>
        <fullName evidence="6">Transcriptional regulator</fullName>
    </recommendedName>
</protein>
<keyword evidence="3" id="KW-0804">Transcription</keyword>
<dbReference type="InterPro" id="IPR036390">
    <property type="entry name" value="WH_DNA-bd_sf"/>
</dbReference>
<dbReference type="RefSeq" id="WP_027885160.1">
    <property type="nucleotide sequence ID" value="NZ_BMWY01000006.1"/>
</dbReference>
<dbReference type="PANTHER" id="PTHR38465:SF1">
    <property type="entry name" value="HTH-TYPE TRANSCRIPTIONAL REGULATOR MJ1563-RELATED"/>
    <property type="match status" value="1"/>
</dbReference>
<dbReference type="InterPro" id="IPR036388">
    <property type="entry name" value="WH-like_DNA-bd_sf"/>
</dbReference>
<dbReference type="GeneID" id="94369967"/>
<evidence type="ECO:0000256" key="2">
    <source>
        <dbReference type="ARBA" id="ARBA00023125"/>
    </source>
</evidence>
<proteinExistence type="predicted"/>
<evidence type="ECO:0000256" key="1">
    <source>
        <dbReference type="ARBA" id="ARBA00023015"/>
    </source>
</evidence>
<dbReference type="PANTHER" id="PTHR38465">
    <property type="entry name" value="HTH-TYPE TRANSCRIPTIONAL REGULATOR MJ1563-RELATED"/>
    <property type="match status" value="1"/>
</dbReference>
<keyword evidence="1" id="KW-0805">Transcription regulation</keyword>
<dbReference type="EMBL" id="BMWY01000006">
    <property type="protein sequence ID" value="GGZ60804.1"/>
    <property type="molecule type" value="Genomic_DNA"/>
</dbReference>